<dbReference type="Pfam" id="PF00067">
    <property type="entry name" value="p450"/>
    <property type="match status" value="1"/>
</dbReference>
<dbReference type="Gene3D" id="1.10.630.10">
    <property type="entry name" value="Cytochrome P450"/>
    <property type="match status" value="1"/>
</dbReference>
<dbReference type="GO" id="GO:0005506">
    <property type="term" value="F:iron ion binding"/>
    <property type="evidence" value="ECO:0007669"/>
    <property type="project" value="InterPro"/>
</dbReference>
<dbReference type="InterPro" id="IPR001128">
    <property type="entry name" value="Cyt_P450"/>
</dbReference>
<dbReference type="PROSITE" id="PS00086">
    <property type="entry name" value="CYTOCHROME_P450"/>
    <property type="match status" value="1"/>
</dbReference>
<evidence type="ECO:0000256" key="7">
    <source>
        <dbReference type="ARBA" id="ARBA00023002"/>
    </source>
</evidence>
<accession>A0AAD3RZB6</accession>
<organism evidence="14 15">
    <name type="scientific">Nepenthes gracilis</name>
    <name type="common">Slender pitcher plant</name>
    <dbReference type="NCBI Taxonomy" id="150966"/>
    <lineage>
        <taxon>Eukaryota</taxon>
        <taxon>Viridiplantae</taxon>
        <taxon>Streptophyta</taxon>
        <taxon>Embryophyta</taxon>
        <taxon>Tracheophyta</taxon>
        <taxon>Spermatophyta</taxon>
        <taxon>Magnoliopsida</taxon>
        <taxon>eudicotyledons</taxon>
        <taxon>Gunneridae</taxon>
        <taxon>Pentapetalae</taxon>
        <taxon>Caryophyllales</taxon>
        <taxon>Nepenthaceae</taxon>
        <taxon>Nepenthes</taxon>
    </lineage>
</organism>
<proteinExistence type="inferred from homology"/>
<keyword evidence="9 12" id="KW-0503">Monooxygenase</keyword>
<evidence type="ECO:0000256" key="2">
    <source>
        <dbReference type="ARBA" id="ARBA00010617"/>
    </source>
</evidence>
<evidence type="ECO:0000256" key="10">
    <source>
        <dbReference type="ARBA" id="ARBA00023136"/>
    </source>
</evidence>
<feature type="binding site" description="axial binding residue" evidence="11">
    <location>
        <position position="444"/>
    </location>
    <ligand>
        <name>heme</name>
        <dbReference type="ChEBI" id="CHEBI:30413"/>
    </ligand>
    <ligandPart>
        <name>Fe</name>
        <dbReference type="ChEBI" id="CHEBI:18248"/>
    </ligandPart>
</feature>
<evidence type="ECO:0000256" key="5">
    <source>
        <dbReference type="ARBA" id="ARBA00022723"/>
    </source>
</evidence>
<evidence type="ECO:0000313" key="14">
    <source>
        <dbReference type="EMBL" id="GMH01444.1"/>
    </source>
</evidence>
<keyword evidence="5 11" id="KW-0479">Metal-binding</keyword>
<reference evidence="14" key="1">
    <citation type="submission" date="2023-05" db="EMBL/GenBank/DDBJ databases">
        <title>Nepenthes gracilis genome sequencing.</title>
        <authorList>
            <person name="Fukushima K."/>
        </authorList>
    </citation>
    <scope>NUCLEOTIDE SEQUENCE</scope>
    <source>
        <strain evidence="14">SING2019-196</strain>
    </source>
</reference>
<comment type="cofactor">
    <cofactor evidence="11">
        <name>heme</name>
        <dbReference type="ChEBI" id="CHEBI:30413"/>
    </cofactor>
</comment>
<comment type="subcellular location">
    <subcellularLocation>
        <location evidence="1">Membrane</location>
        <topology evidence="1">Single-pass membrane protein</topology>
    </subcellularLocation>
</comment>
<dbReference type="EMBL" id="BSYO01000003">
    <property type="protein sequence ID" value="GMH01444.1"/>
    <property type="molecule type" value="Genomic_DNA"/>
</dbReference>
<dbReference type="InterPro" id="IPR036396">
    <property type="entry name" value="Cyt_P450_sf"/>
</dbReference>
<keyword evidence="3 11" id="KW-0349">Heme</keyword>
<dbReference type="GO" id="GO:0004497">
    <property type="term" value="F:monooxygenase activity"/>
    <property type="evidence" value="ECO:0007669"/>
    <property type="project" value="UniProtKB-KW"/>
</dbReference>
<evidence type="ECO:0000256" key="12">
    <source>
        <dbReference type="RuleBase" id="RU000461"/>
    </source>
</evidence>
<evidence type="ECO:0000256" key="8">
    <source>
        <dbReference type="ARBA" id="ARBA00023004"/>
    </source>
</evidence>
<keyword evidence="8 11" id="KW-0408">Iron</keyword>
<dbReference type="CDD" id="cd20653">
    <property type="entry name" value="CYP81"/>
    <property type="match status" value="1"/>
</dbReference>
<dbReference type="AlphaFoldDB" id="A0AAD3RZB6"/>
<feature type="transmembrane region" description="Helical" evidence="13">
    <location>
        <begin position="6"/>
        <end position="28"/>
    </location>
</feature>
<evidence type="ECO:0000313" key="15">
    <source>
        <dbReference type="Proteomes" id="UP001279734"/>
    </source>
</evidence>
<keyword evidence="6 13" id="KW-1133">Transmembrane helix</keyword>
<evidence type="ECO:0000256" key="6">
    <source>
        <dbReference type="ARBA" id="ARBA00022989"/>
    </source>
</evidence>
<evidence type="ECO:0000256" key="1">
    <source>
        <dbReference type="ARBA" id="ARBA00004167"/>
    </source>
</evidence>
<name>A0AAD3RZB6_NEPGR</name>
<keyword evidence="10 13" id="KW-0472">Membrane</keyword>
<dbReference type="InterPro" id="IPR017972">
    <property type="entry name" value="Cyt_P450_CS"/>
</dbReference>
<evidence type="ECO:0000256" key="4">
    <source>
        <dbReference type="ARBA" id="ARBA00022692"/>
    </source>
</evidence>
<dbReference type="InterPro" id="IPR050651">
    <property type="entry name" value="Plant_Cytochrome_P450_Monoox"/>
</dbReference>
<dbReference type="PANTHER" id="PTHR47947:SF62">
    <property type="entry name" value="CYTOCHROME P450, FAMILY 81, SUBFAMILY D, POLYPEPTIDE 5"/>
    <property type="match status" value="1"/>
</dbReference>
<evidence type="ECO:0000256" key="3">
    <source>
        <dbReference type="ARBA" id="ARBA00022617"/>
    </source>
</evidence>
<comment type="caution">
    <text evidence="14">The sequence shown here is derived from an EMBL/GenBank/DDBJ whole genome shotgun (WGS) entry which is preliminary data.</text>
</comment>
<dbReference type="InterPro" id="IPR002401">
    <property type="entry name" value="Cyt_P450_E_grp-I"/>
</dbReference>
<dbReference type="PRINTS" id="PR00463">
    <property type="entry name" value="EP450I"/>
</dbReference>
<dbReference type="PANTHER" id="PTHR47947">
    <property type="entry name" value="CYTOCHROME P450 82C3-RELATED"/>
    <property type="match status" value="1"/>
</dbReference>
<dbReference type="SUPFAM" id="SSF48264">
    <property type="entry name" value="Cytochrome P450"/>
    <property type="match status" value="1"/>
</dbReference>
<dbReference type="PRINTS" id="PR00385">
    <property type="entry name" value="P450"/>
</dbReference>
<protein>
    <recommendedName>
        <fullName evidence="16">Cytochrome P450</fullName>
    </recommendedName>
</protein>
<gene>
    <name evidence="14" type="ORF">Nepgr_003283</name>
</gene>
<evidence type="ECO:0000256" key="13">
    <source>
        <dbReference type="SAM" id="Phobius"/>
    </source>
</evidence>
<evidence type="ECO:0008006" key="16">
    <source>
        <dbReference type="Google" id="ProtNLM"/>
    </source>
</evidence>
<evidence type="ECO:0000256" key="11">
    <source>
        <dbReference type="PIRSR" id="PIRSR602401-1"/>
    </source>
</evidence>
<dbReference type="GO" id="GO:0016020">
    <property type="term" value="C:membrane"/>
    <property type="evidence" value="ECO:0007669"/>
    <property type="project" value="UniProtKB-SubCell"/>
</dbReference>
<comment type="similarity">
    <text evidence="2 12">Belongs to the cytochrome P450 family.</text>
</comment>
<dbReference type="Proteomes" id="UP001279734">
    <property type="component" value="Unassembled WGS sequence"/>
</dbReference>
<dbReference type="GO" id="GO:0020037">
    <property type="term" value="F:heme binding"/>
    <property type="evidence" value="ECO:0007669"/>
    <property type="project" value="InterPro"/>
</dbReference>
<keyword evidence="15" id="KW-1185">Reference proteome</keyword>
<dbReference type="GO" id="GO:0016705">
    <property type="term" value="F:oxidoreductase activity, acting on paired donors, with incorporation or reduction of molecular oxygen"/>
    <property type="evidence" value="ECO:0007669"/>
    <property type="project" value="InterPro"/>
</dbReference>
<keyword evidence="4 13" id="KW-0812">Transmembrane</keyword>
<keyword evidence="7 12" id="KW-0560">Oxidoreductase</keyword>
<dbReference type="FunFam" id="1.10.630.10:FF:000023">
    <property type="entry name" value="Cytochrome P450 family protein"/>
    <property type="match status" value="1"/>
</dbReference>
<sequence>MEETWQWLYPPLFLLSLFLLIKFLTHLLRKSPNPKKLPPSPPAFPIIGHLHHLKEPLPQTLHNLSPKYGPIFSLLFGSCRVVVIESPSLIQECFSGKNDVTFANRPFQIVSKHIGYNFTTVVNVPYGEHWRRLRKVITSEIFSPHQLSRFTEVRREEVKELLEKLHQKSRQNSSVGKAKVELRPFFGELVFKVLVRMLTGKKYYGQNSEEATKFMDIVYEIHKHATTSNPADFIPILRLVNYQGFEKRIKKLAHRVDTFLQSLIMERRTYNYKHTIIDHLLSLQQSDPKFFSDVTIKGFIVSILIAGHNTTSNTIEWVMSLLLNHPEELSKARNEINTHVGDDRLIEELDLSKLQYLNNIIFETLRLYPVAPLLLPHMPSQDCEIGGFKIPQGTMLLGNAWAIHRDPNLWEDPTNFKPERFQGIDVNVCYNYKYIPFGVGRRTCPGEALASRVIRLVVASLIQCFEWERVGEEKVEMTEGTGTTMPRAEPLEAICKARPIMETLF</sequence>
<evidence type="ECO:0000256" key="9">
    <source>
        <dbReference type="ARBA" id="ARBA00023033"/>
    </source>
</evidence>